<sequence>QVLDNHIKSSFHPRLNVTTSEEIFISLTFEEHMMPSNTFEEHMMPSKNSKSIFNEAVVVTSGAFVGILLITNIITIILCCKYKRRSDGTQSDANYTAVEM</sequence>
<accession>A0AAV2SKQ6</accession>
<organism evidence="2 3">
    <name type="scientific">Meganyctiphanes norvegica</name>
    <name type="common">Northern krill</name>
    <name type="synonym">Thysanopoda norvegica</name>
    <dbReference type="NCBI Taxonomy" id="48144"/>
    <lineage>
        <taxon>Eukaryota</taxon>
        <taxon>Metazoa</taxon>
        <taxon>Ecdysozoa</taxon>
        <taxon>Arthropoda</taxon>
        <taxon>Crustacea</taxon>
        <taxon>Multicrustacea</taxon>
        <taxon>Malacostraca</taxon>
        <taxon>Eumalacostraca</taxon>
        <taxon>Eucarida</taxon>
        <taxon>Euphausiacea</taxon>
        <taxon>Euphausiidae</taxon>
        <taxon>Meganyctiphanes</taxon>
    </lineage>
</organism>
<keyword evidence="3" id="KW-1185">Reference proteome</keyword>
<feature type="non-terminal residue" evidence="2">
    <location>
        <position position="1"/>
    </location>
</feature>
<evidence type="ECO:0000313" key="2">
    <source>
        <dbReference type="EMBL" id="CAL4205637.1"/>
    </source>
</evidence>
<keyword evidence="1" id="KW-1133">Transmembrane helix</keyword>
<dbReference type="AlphaFoldDB" id="A0AAV2SKQ6"/>
<keyword evidence="1" id="KW-0812">Transmembrane</keyword>
<evidence type="ECO:0000256" key="1">
    <source>
        <dbReference type="SAM" id="Phobius"/>
    </source>
</evidence>
<comment type="caution">
    <text evidence="2">The sequence shown here is derived from an EMBL/GenBank/DDBJ whole genome shotgun (WGS) entry which is preliminary data.</text>
</comment>
<protein>
    <submittedName>
        <fullName evidence="2">Uncharacterized protein</fullName>
    </submittedName>
</protein>
<keyword evidence="1" id="KW-0472">Membrane</keyword>
<name>A0AAV2SKQ6_MEGNR</name>
<feature type="transmembrane region" description="Helical" evidence="1">
    <location>
        <begin position="56"/>
        <end position="80"/>
    </location>
</feature>
<proteinExistence type="predicted"/>
<reference evidence="2 3" key="1">
    <citation type="submission" date="2024-05" db="EMBL/GenBank/DDBJ databases">
        <authorList>
            <person name="Wallberg A."/>
        </authorList>
    </citation>
    <scope>NUCLEOTIDE SEQUENCE [LARGE SCALE GENOMIC DNA]</scope>
</reference>
<dbReference type="Proteomes" id="UP001497623">
    <property type="component" value="Unassembled WGS sequence"/>
</dbReference>
<evidence type="ECO:0000313" key="3">
    <source>
        <dbReference type="Proteomes" id="UP001497623"/>
    </source>
</evidence>
<dbReference type="EMBL" id="CAXKWB010081151">
    <property type="protein sequence ID" value="CAL4205637.1"/>
    <property type="molecule type" value="Genomic_DNA"/>
</dbReference>
<gene>
    <name evidence="2" type="ORF">MNOR_LOCUS37942</name>
</gene>